<organism evidence="2 3">
    <name type="scientific">Actinomadura rubrisoli</name>
    <dbReference type="NCBI Taxonomy" id="2530368"/>
    <lineage>
        <taxon>Bacteria</taxon>
        <taxon>Bacillati</taxon>
        <taxon>Actinomycetota</taxon>
        <taxon>Actinomycetes</taxon>
        <taxon>Streptosporangiales</taxon>
        <taxon>Thermomonosporaceae</taxon>
        <taxon>Actinomadura</taxon>
    </lineage>
</organism>
<keyword evidence="1" id="KW-0812">Transmembrane</keyword>
<keyword evidence="1" id="KW-0472">Membrane</keyword>
<protein>
    <submittedName>
        <fullName evidence="2">DUF2142 domain-containing protein</fullName>
    </submittedName>
</protein>
<comment type="caution">
    <text evidence="2">The sequence shown here is derived from an EMBL/GenBank/DDBJ whole genome shotgun (WGS) entry which is preliminary data.</text>
</comment>
<dbReference type="AlphaFoldDB" id="A0A4R5BDF2"/>
<dbReference type="InterPro" id="IPR018674">
    <property type="entry name" value="DUF2142_membrane"/>
</dbReference>
<feature type="transmembrane region" description="Helical" evidence="1">
    <location>
        <begin position="406"/>
        <end position="423"/>
    </location>
</feature>
<name>A0A4R5BDF2_9ACTN</name>
<sequence length="530" mass="54753">MTSASPSPPVLPPRRLRLITLLAFLGFFAVAGGWAIALPWDGGPDEQSHITRAAGVVGGDYAAPPDYVTIPGFPRPLAGSHQTVPSGALRLSPPCFAFNPRQSAACVKKRPGPPPHTSVEGFTAGAGRYPPTYYALVGWPLKWWPGETGLLLARLISAAFAAAFLAAAVHSVLAWSRRPFLLAGLLLAATPMVLHLAGVINANGLEVAAAIAMWTALIPLVLDKGPPDRRLLILAGVSAATVACTRPDGPMSVAVALVILVGTAGRARFAALVRDRGAWLLGIVAVLACLVSAVWTIAMKATELVPVPGGAGLGAADALRLVTVERTSFYLKSMVGIFGWVDVEMPDAYYAVWFAATGFLVLTALAAGSRLDRCRLALVLAAAFALPLEMDVVGAEANGMMAQGRYILPTAVGAALLAAYIVDDSGLLPPAFTRSATGWLAAVTLPAQLVALAYTMIRYQHGLYADVPAVNPLTGEWLPSLGPATALGTAAAGLAALGAVTWLAAVRIPGTRDAPALPEREAPAAAPAPP</sequence>
<feature type="transmembrane region" description="Helical" evidence="1">
    <location>
        <begin position="348"/>
        <end position="367"/>
    </location>
</feature>
<feature type="transmembrane region" description="Helical" evidence="1">
    <location>
        <begin position="278"/>
        <end position="298"/>
    </location>
</feature>
<keyword evidence="3" id="KW-1185">Reference proteome</keyword>
<evidence type="ECO:0000256" key="1">
    <source>
        <dbReference type="SAM" id="Phobius"/>
    </source>
</evidence>
<proteinExistence type="predicted"/>
<evidence type="ECO:0000313" key="2">
    <source>
        <dbReference type="EMBL" id="TDD81824.1"/>
    </source>
</evidence>
<dbReference type="OrthoDB" id="3218260at2"/>
<feature type="transmembrane region" description="Helical" evidence="1">
    <location>
        <begin position="151"/>
        <end position="173"/>
    </location>
</feature>
<evidence type="ECO:0000313" key="3">
    <source>
        <dbReference type="Proteomes" id="UP000294513"/>
    </source>
</evidence>
<dbReference type="Pfam" id="PF09913">
    <property type="entry name" value="DUF2142"/>
    <property type="match status" value="1"/>
</dbReference>
<dbReference type="RefSeq" id="WP_131896766.1">
    <property type="nucleotide sequence ID" value="NZ_SMKU01000132.1"/>
</dbReference>
<feature type="transmembrane region" description="Helical" evidence="1">
    <location>
        <begin position="435"/>
        <end position="457"/>
    </location>
</feature>
<gene>
    <name evidence="2" type="ORF">E1298_23575</name>
</gene>
<reference evidence="2 3" key="1">
    <citation type="submission" date="2019-03" db="EMBL/GenBank/DDBJ databases">
        <title>Draft genome sequences of novel Actinobacteria.</title>
        <authorList>
            <person name="Sahin N."/>
            <person name="Ay H."/>
            <person name="Saygin H."/>
        </authorList>
    </citation>
    <scope>NUCLEOTIDE SEQUENCE [LARGE SCALE GENOMIC DNA]</scope>
    <source>
        <strain evidence="2 3">H3C3</strain>
    </source>
</reference>
<dbReference type="Proteomes" id="UP000294513">
    <property type="component" value="Unassembled WGS sequence"/>
</dbReference>
<dbReference type="EMBL" id="SMKU01000132">
    <property type="protein sequence ID" value="TDD81824.1"/>
    <property type="molecule type" value="Genomic_DNA"/>
</dbReference>
<feature type="transmembrane region" description="Helical" evidence="1">
    <location>
        <begin position="180"/>
        <end position="198"/>
    </location>
</feature>
<feature type="transmembrane region" description="Helical" evidence="1">
    <location>
        <begin position="477"/>
        <end position="505"/>
    </location>
</feature>
<keyword evidence="1" id="KW-1133">Transmembrane helix</keyword>
<accession>A0A4R5BDF2</accession>
<feature type="transmembrane region" description="Helical" evidence="1">
    <location>
        <begin position="374"/>
        <end position="394"/>
    </location>
</feature>